<dbReference type="SMART" id="SM00255">
    <property type="entry name" value="TIR"/>
    <property type="match status" value="1"/>
</dbReference>
<dbReference type="Proteomes" id="UP001459277">
    <property type="component" value="Unassembled WGS sequence"/>
</dbReference>
<dbReference type="SUPFAM" id="SSF52200">
    <property type="entry name" value="Toll/Interleukin receptor TIR domain"/>
    <property type="match status" value="1"/>
</dbReference>
<dbReference type="Pfam" id="PF23282">
    <property type="entry name" value="WHD_ROQ1"/>
    <property type="match status" value="1"/>
</dbReference>
<dbReference type="PANTHER" id="PTHR11017">
    <property type="entry name" value="LEUCINE-RICH REPEAT-CONTAINING PROTEIN"/>
    <property type="match status" value="1"/>
</dbReference>
<dbReference type="Pfam" id="PF23286">
    <property type="entry name" value="LRR_13"/>
    <property type="match status" value="1"/>
</dbReference>
<dbReference type="GO" id="GO:0006952">
    <property type="term" value="P:defense response"/>
    <property type="evidence" value="ECO:0007669"/>
    <property type="project" value="InterPro"/>
</dbReference>
<name>A0AAW2D9N6_9ROSI</name>
<dbReference type="Pfam" id="PF01582">
    <property type="entry name" value="TIR"/>
    <property type="match status" value="1"/>
</dbReference>
<dbReference type="Gene3D" id="3.80.10.10">
    <property type="entry name" value="Ribonuclease Inhibitor"/>
    <property type="match status" value="2"/>
</dbReference>
<dbReference type="SUPFAM" id="SSF52540">
    <property type="entry name" value="P-loop containing nucleoside triphosphate hydrolases"/>
    <property type="match status" value="1"/>
</dbReference>
<evidence type="ECO:0000256" key="4">
    <source>
        <dbReference type="ARBA" id="ARBA00023027"/>
    </source>
</evidence>
<keyword evidence="1" id="KW-0433">Leucine-rich repeat</keyword>
<keyword evidence="2" id="KW-0677">Repeat</keyword>
<dbReference type="AlphaFoldDB" id="A0AAW2D9N6"/>
<dbReference type="FunFam" id="3.40.50.10140:FF:000007">
    <property type="entry name" value="Disease resistance protein (TIR-NBS-LRR class)"/>
    <property type="match status" value="1"/>
</dbReference>
<dbReference type="InterPro" id="IPR058192">
    <property type="entry name" value="WHD_ROQ1-like"/>
</dbReference>
<evidence type="ECO:0000256" key="2">
    <source>
        <dbReference type="ARBA" id="ARBA00022737"/>
    </source>
</evidence>
<keyword evidence="4" id="KW-0520">NAD</keyword>
<dbReference type="InterPro" id="IPR032675">
    <property type="entry name" value="LRR_dom_sf"/>
</dbReference>
<dbReference type="SUPFAM" id="SSF52058">
    <property type="entry name" value="L domain-like"/>
    <property type="match status" value="2"/>
</dbReference>
<dbReference type="PANTHER" id="PTHR11017:SF568">
    <property type="entry name" value="ADP-RIBOSYL CYCLASE_CYCLIC ADP-RIBOSE HYDROLASE"/>
    <property type="match status" value="1"/>
</dbReference>
<dbReference type="EMBL" id="JAZDWU010000004">
    <property type="protein sequence ID" value="KAL0005866.1"/>
    <property type="molecule type" value="Genomic_DNA"/>
</dbReference>
<dbReference type="InterPro" id="IPR044974">
    <property type="entry name" value="Disease_R_plants"/>
</dbReference>
<dbReference type="Pfam" id="PF00931">
    <property type="entry name" value="NB-ARC"/>
    <property type="match status" value="1"/>
</dbReference>
<accession>A0AAW2D9N6</accession>
<protein>
    <recommendedName>
        <fullName evidence="5">TIR domain-containing protein</fullName>
    </recommendedName>
</protein>
<dbReference type="InterPro" id="IPR042197">
    <property type="entry name" value="Apaf_helical"/>
</dbReference>
<dbReference type="InterPro" id="IPR000157">
    <property type="entry name" value="TIR_dom"/>
</dbReference>
<keyword evidence="7" id="KW-1185">Reference proteome</keyword>
<keyword evidence="3" id="KW-0611">Plant defense</keyword>
<evidence type="ECO:0000259" key="5">
    <source>
        <dbReference type="PROSITE" id="PS50104"/>
    </source>
</evidence>
<comment type="caution">
    <text evidence="6">The sequence shown here is derived from an EMBL/GenBank/DDBJ whole genome shotgun (WGS) entry which is preliminary data.</text>
</comment>
<dbReference type="InterPro" id="IPR027417">
    <property type="entry name" value="P-loop_NTPase"/>
</dbReference>
<evidence type="ECO:0000313" key="6">
    <source>
        <dbReference type="EMBL" id="KAL0005866.1"/>
    </source>
</evidence>
<dbReference type="Gene3D" id="1.10.8.430">
    <property type="entry name" value="Helical domain of apoptotic protease-activating factors"/>
    <property type="match status" value="1"/>
</dbReference>
<dbReference type="InterPro" id="IPR002182">
    <property type="entry name" value="NB-ARC"/>
</dbReference>
<organism evidence="6 7">
    <name type="scientific">Lithocarpus litseifolius</name>
    <dbReference type="NCBI Taxonomy" id="425828"/>
    <lineage>
        <taxon>Eukaryota</taxon>
        <taxon>Viridiplantae</taxon>
        <taxon>Streptophyta</taxon>
        <taxon>Embryophyta</taxon>
        <taxon>Tracheophyta</taxon>
        <taxon>Spermatophyta</taxon>
        <taxon>Magnoliopsida</taxon>
        <taxon>eudicotyledons</taxon>
        <taxon>Gunneridae</taxon>
        <taxon>Pentapetalae</taxon>
        <taxon>rosids</taxon>
        <taxon>fabids</taxon>
        <taxon>Fagales</taxon>
        <taxon>Fagaceae</taxon>
        <taxon>Lithocarpus</taxon>
    </lineage>
</organism>
<dbReference type="GO" id="GO:0007165">
    <property type="term" value="P:signal transduction"/>
    <property type="evidence" value="ECO:0007669"/>
    <property type="project" value="InterPro"/>
</dbReference>
<evidence type="ECO:0000256" key="1">
    <source>
        <dbReference type="ARBA" id="ARBA00022614"/>
    </source>
</evidence>
<gene>
    <name evidence="6" type="ORF">SO802_013427</name>
</gene>
<dbReference type="PRINTS" id="PR00364">
    <property type="entry name" value="DISEASERSIST"/>
</dbReference>
<dbReference type="PROSITE" id="PS50104">
    <property type="entry name" value="TIR"/>
    <property type="match status" value="1"/>
</dbReference>
<dbReference type="InterPro" id="IPR035897">
    <property type="entry name" value="Toll_tir_struct_dom_sf"/>
</dbReference>
<dbReference type="Gene3D" id="3.40.50.10140">
    <property type="entry name" value="Toll/interleukin-1 receptor homology (TIR) domain"/>
    <property type="match status" value="1"/>
</dbReference>
<evidence type="ECO:0000256" key="3">
    <source>
        <dbReference type="ARBA" id="ARBA00022821"/>
    </source>
</evidence>
<sequence>MELVTSKGASSSLFTHQSKKFNVFLSFRGEDTRRSITSSLYHALCREGIDTFIDNDLKKGDKISDELINIIENSTMSIVIFSENYASSTWCLDELAKIVECRNKNDQLVQPVFYMVEPSYVRYQRGKYKEALIKHEERFKNNVQRWRDALYEAAGYSGWHFKVNDSLTEYDLIQKIVEDTFKSKLNQMPFLATEYEVGIKPRVEALIRRLDIESNDDVHMVAIYGLGGVGKTTMARATYNEISYQFKAKTFLENVRERSETHEGIIRLQEALLNDISRNQNSKVNNVFGGTSMIRDILRLKRVLIILDDVDDADQIKNLLGKCDWFAPGSRIIMTTRNKQLLVNLKKGVSTYNCYDYKVKELDEYKATELFRKHAFPSKILCEDYLELENQVIHYAKGLPLALKVMGVHLGGKPIDEWKDDLDYYEKNPHDDIQKVLKRSYEGLNENEQIIFLDIACFFKGYDMNYGMIKDVLKACGLNPKSGIRKLIDKCLLTIDQDNYLLMHDLLQQMGMDIVRQEAPENPEERSRLWCYEEAFDVVNKNMGSNKIRSIILQSLELEPEEVLLKAQFCKMTNLRLLMIRNICALKSVTNVDFSECELITKIPDLSMTPNIKRLYLRLCKNLVEIDDSVGRLRKLEVWDLAYCFRLRTLPSCLEMNTLRNFNLLGCSSLNRFPEILHEMTGVKILQLPKPIELPPSFGKLNGLTELFFRTTLAVPQYLPGSIHSLQLIERLSLRGNSIFPKDVEIDRQPLCNSLASFSNYVFPSLEQLHLRFFKIHPEKDLILSYCCPLTLEKFYKSKVVTFPESLSRQTLCIRGCDELQEIPRLPQSIIHQMDGDIVQQEALKEHGEHSKLWCYEQALEIVTENMGADKIQSIMLLSPESKPTNVQGKEKKFRKMKNLRLIIGNVPFHGHLEFLPNGFRQLDWDKYPFSSWPSKFYPKNVVVLNVYLNISVGKFNLICAFESVKYVAFSGCKSIRRIPDLSMAPNIECLSLGFCENLVEVDDSVGQLDKLVVWNLTGCSKLETLPRYLTMKSLKYFDIFGCRRLKKFPDILHEMKGVRWLTLRDTGISELPPSFGNLTGLEGFEIGAYSTQFSPLPDSIHNLQHLKTLILEGNFIFPKGFSNYVFPRLKILCLRRFTNRSDVDFIFNCCSLTLEELDIGFCEKIVTLPESISRFERLRWLWIYSCDALQEIPRLPQSIRYVNVSNCHSLDSQSLFHQLREIIGLPPNLPPCLGVTRRVKGSTLIYRKLPLSAY</sequence>
<dbReference type="Gene3D" id="3.40.50.300">
    <property type="entry name" value="P-loop containing nucleotide triphosphate hydrolases"/>
    <property type="match status" value="1"/>
</dbReference>
<dbReference type="InterPro" id="IPR058546">
    <property type="entry name" value="RPS4B/Roq1-like_LRR"/>
</dbReference>
<dbReference type="GO" id="GO:0043531">
    <property type="term" value="F:ADP binding"/>
    <property type="evidence" value="ECO:0007669"/>
    <property type="project" value="InterPro"/>
</dbReference>
<feature type="domain" description="TIR" evidence="5">
    <location>
        <begin position="19"/>
        <end position="184"/>
    </location>
</feature>
<reference evidence="6 7" key="1">
    <citation type="submission" date="2024-01" db="EMBL/GenBank/DDBJ databases">
        <title>A telomere-to-telomere, gap-free genome of sweet tea (Lithocarpus litseifolius).</title>
        <authorList>
            <person name="Zhou J."/>
        </authorList>
    </citation>
    <scope>NUCLEOTIDE SEQUENCE [LARGE SCALE GENOMIC DNA]</scope>
    <source>
        <strain evidence="6">Zhou-2022a</strain>
        <tissue evidence="6">Leaf</tissue>
    </source>
</reference>
<proteinExistence type="predicted"/>
<evidence type="ECO:0000313" key="7">
    <source>
        <dbReference type="Proteomes" id="UP001459277"/>
    </source>
</evidence>